<dbReference type="InterPro" id="IPR043020">
    <property type="entry name" value="GCM_large"/>
</dbReference>
<feature type="domain" description="GCM" evidence="7">
    <location>
        <begin position="18"/>
        <end position="172"/>
    </location>
</feature>
<dbReference type="InterPro" id="IPR043021">
    <property type="entry name" value="GCM_small"/>
</dbReference>
<accession>A0AAJ7T2L4</accession>
<gene>
    <name evidence="9" type="primary">LOC116941780</name>
</gene>
<feature type="region of interest" description="Disordered" evidence="6">
    <location>
        <begin position="154"/>
        <end position="203"/>
    </location>
</feature>
<keyword evidence="8" id="KW-1185">Reference proteome</keyword>
<sequence length="458" mass="49370">MKMSEMTGASSSHPRNHAQWDINDSKLPQVEVLDSFQEWPDGYARLVYNATERSAQKHQSGWAMRNTNNHNCAILKKSCLGVVLCGRSCTLPDGRKLYQRPAICEKARQKQQGKACPNCGAGLELVACRGHSGYPVTNFWRQEGQMIFFQAKGLHDHARPESKSEADSRRSTAKRQGQHVEGGLVRKKRTAEDDKDSLASLGSTCAPELPFKLEPHASQLERKDERAHELPASAALGAVYSLPGLPIYRQPSSYPGPMRTPPGGDYSLHDKGCALPYNPAEHGRGAGKERAGFPYLDHGAHHGSQDEAGAGENSGHAATLGSGGGGGVVPCRIVGSAGAPGSPASVQAVITTTTKVAYHAHLPYGDGVFNVQHPCADYYPKVYPEFMFSKEQPAPFLHGYPAPYAAAAAVPGGVATTGQGRCEAQYGKEPSPYKPVEPFTHSHSASEYLYPNGHFCHF</sequence>
<evidence type="ECO:0000256" key="4">
    <source>
        <dbReference type="ARBA" id="ARBA00023163"/>
    </source>
</evidence>
<feature type="region of interest" description="Disordered" evidence="6">
    <location>
        <begin position="297"/>
        <end position="321"/>
    </location>
</feature>
<dbReference type="GO" id="GO:0000978">
    <property type="term" value="F:RNA polymerase II cis-regulatory region sequence-specific DNA binding"/>
    <property type="evidence" value="ECO:0007669"/>
    <property type="project" value="TreeGrafter"/>
</dbReference>
<reference evidence="9" key="1">
    <citation type="submission" date="2025-08" db="UniProtKB">
        <authorList>
            <consortium name="RefSeq"/>
        </authorList>
    </citation>
    <scope>IDENTIFICATION</scope>
    <source>
        <tissue evidence="9">Sperm</tissue>
    </source>
</reference>
<protein>
    <submittedName>
        <fullName evidence="9">Chorion-specific transcription factor GCMb-like</fullName>
    </submittedName>
</protein>
<dbReference type="Proteomes" id="UP001318040">
    <property type="component" value="Chromosome 12"/>
</dbReference>
<proteinExistence type="predicted"/>
<feature type="region of interest" description="Disordered" evidence="6">
    <location>
        <begin position="1"/>
        <end position="23"/>
    </location>
</feature>
<evidence type="ECO:0000313" key="8">
    <source>
        <dbReference type="Proteomes" id="UP001318040"/>
    </source>
</evidence>
<evidence type="ECO:0000256" key="3">
    <source>
        <dbReference type="ARBA" id="ARBA00023125"/>
    </source>
</evidence>
<dbReference type="KEGG" id="pmrn:116941780"/>
<keyword evidence="2" id="KW-0805">Transcription regulation</keyword>
<organism evidence="8 9">
    <name type="scientific">Petromyzon marinus</name>
    <name type="common">Sea lamprey</name>
    <dbReference type="NCBI Taxonomy" id="7757"/>
    <lineage>
        <taxon>Eukaryota</taxon>
        <taxon>Metazoa</taxon>
        <taxon>Chordata</taxon>
        <taxon>Craniata</taxon>
        <taxon>Vertebrata</taxon>
        <taxon>Cyclostomata</taxon>
        <taxon>Hyperoartia</taxon>
        <taxon>Petromyzontiformes</taxon>
        <taxon>Petromyzontidae</taxon>
        <taxon>Petromyzon</taxon>
    </lineage>
</organism>
<evidence type="ECO:0000256" key="6">
    <source>
        <dbReference type="SAM" id="MobiDB-lite"/>
    </source>
</evidence>
<dbReference type="PANTHER" id="PTHR12414">
    <property type="entry name" value="GLIAL CELLS MISSING RELATED/GLIDE"/>
    <property type="match status" value="1"/>
</dbReference>
<feature type="compositionally biased region" description="Basic and acidic residues" evidence="6">
    <location>
        <begin position="154"/>
        <end position="170"/>
    </location>
</feature>
<keyword evidence="3" id="KW-0238">DNA-binding</keyword>
<dbReference type="InterPro" id="IPR039791">
    <property type="entry name" value="GCM"/>
</dbReference>
<evidence type="ECO:0000256" key="5">
    <source>
        <dbReference type="ARBA" id="ARBA00023242"/>
    </source>
</evidence>
<name>A0AAJ7T2L4_PETMA</name>
<dbReference type="GO" id="GO:0001228">
    <property type="term" value="F:DNA-binding transcription activator activity, RNA polymerase II-specific"/>
    <property type="evidence" value="ECO:0007669"/>
    <property type="project" value="InterPro"/>
</dbReference>
<keyword evidence="5" id="KW-0539">Nucleus</keyword>
<evidence type="ECO:0000259" key="7">
    <source>
        <dbReference type="PROSITE" id="PS50807"/>
    </source>
</evidence>
<dbReference type="Gene3D" id="3.30.70.3530">
    <property type="entry name" value="GCM motif"/>
    <property type="match status" value="1"/>
</dbReference>
<dbReference type="GO" id="GO:0005634">
    <property type="term" value="C:nucleus"/>
    <property type="evidence" value="ECO:0007669"/>
    <property type="project" value="TreeGrafter"/>
</dbReference>
<dbReference type="InterPro" id="IPR036115">
    <property type="entry name" value="GCM_dom_sf"/>
</dbReference>
<dbReference type="Pfam" id="PF03615">
    <property type="entry name" value="GCM"/>
    <property type="match status" value="1"/>
</dbReference>
<dbReference type="InterPro" id="IPR003902">
    <property type="entry name" value="Tscrpt_reg_GCM"/>
</dbReference>
<dbReference type="PROSITE" id="PS50807">
    <property type="entry name" value="GCM"/>
    <property type="match status" value="1"/>
</dbReference>
<dbReference type="Gene3D" id="2.20.25.670">
    <property type="entry name" value="GCM domain, large subdomain"/>
    <property type="match status" value="1"/>
</dbReference>
<dbReference type="RefSeq" id="XP_032809043.1">
    <property type="nucleotide sequence ID" value="XM_032953152.1"/>
</dbReference>
<keyword evidence="4" id="KW-0804">Transcription</keyword>
<keyword evidence="1" id="KW-0217">Developmental protein</keyword>
<evidence type="ECO:0000256" key="2">
    <source>
        <dbReference type="ARBA" id="ARBA00023015"/>
    </source>
</evidence>
<dbReference type="SUPFAM" id="SSF90073">
    <property type="entry name" value="GCM domain"/>
    <property type="match status" value="1"/>
</dbReference>
<dbReference type="PANTHER" id="PTHR12414:SF8">
    <property type="entry name" value="TRANSCRIPTION FACTOR GLIAL CELLS MISSING-RELATED"/>
    <property type="match status" value="1"/>
</dbReference>
<dbReference type="GO" id="GO:0042063">
    <property type="term" value="P:gliogenesis"/>
    <property type="evidence" value="ECO:0007669"/>
    <property type="project" value="TreeGrafter"/>
</dbReference>
<dbReference type="AlphaFoldDB" id="A0AAJ7T2L4"/>
<evidence type="ECO:0000313" key="9">
    <source>
        <dbReference type="RefSeq" id="XP_032809043.1"/>
    </source>
</evidence>
<evidence type="ECO:0000256" key="1">
    <source>
        <dbReference type="ARBA" id="ARBA00022473"/>
    </source>
</evidence>